<sequence>NLTAIKYENMLRNEIVPAIQAIMDDNFEHTWFQQYDAPPHIMEGTSVIMDTVFP</sequence>
<accession>E2BC04</accession>
<feature type="non-terminal residue" evidence="1">
    <location>
        <position position="54"/>
    </location>
</feature>
<name>E2BC04_HARSA</name>
<protein>
    <submittedName>
        <fullName evidence="1">Uncharacterized protein</fullName>
    </submittedName>
</protein>
<organism evidence="2">
    <name type="scientific">Harpegnathos saltator</name>
    <name type="common">Jerdon's jumping ant</name>
    <dbReference type="NCBI Taxonomy" id="610380"/>
    <lineage>
        <taxon>Eukaryota</taxon>
        <taxon>Metazoa</taxon>
        <taxon>Ecdysozoa</taxon>
        <taxon>Arthropoda</taxon>
        <taxon>Hexapoda</taxon>
        <taxon>Insecta</taxon>
        <taxon>Pterygota</taxon>
        <taxon>Neoptera</taxon>
        <taxon>Endopterygota</taxon>
        <taxon>Hymenoptera</taxon>
        <taxon>Apocrita</taxon>
        <taxon>Aculeata</taxon>
        <taxon>Formicoidea</taxon>
        <taxon>Formicidae</taxon>
        <taxon>Ponerinae</taxon>
        <taxon>Ponerini</taxon>
        <taxon>Harpegnathos</taxon>
    </lineage>
</organism>
<feature type="non-terminal residue" evidence="1">
    <location>
        <position position="1"/>
    </location>
</feature>
<gene>
    <name evidence="1" type="ORF">EAI_09891</name>
</gene>
<evidence type="ECO:0000313" key="2">
    <source>
        <dbReference type="Proteomes" id="UP000008237"/>
    </source>
</evidence>
<dbReference type="InParanoid" id="E2BC04"/>
<evidence type="ECO:0000313" key="1">
    <source>
        <dbReference type="EMBL" id="EFN86776.1"/>
    </source>
</evidence>
<keyword evidence="2" id="KW-1185">Reference proteome</keyword>
<proteinExistence type="predicted"/>
<dbReference type="Proteomes" id="UP000008237">
    <property type="component" value="Unassembled WGS sequence"/>
</dbReference>
<dbReference type="AlphaFoldDB" id="E2BC04"/>
<reference evidence="1 2" key="1">
    <citation type="journal article" date="2010" name="Science">
        <title>Genomic comparison of the ants Camponotus floridanus and Harpegnathos saltator.</title>
        <authorList>
            <person name="Bonasio R."/>
            <person name="Zhang G."/>
            <person name="Ye C."/>
            <person name="Mutti N.S."/>
            <person name="Fang X."/>
            <person name="Qin N."/>
            <person name="Donahue G."/>
            <person name="Yang P."/>
            <person name="Li Q."/>
            <person name="Li C."/>
            <person name="Zhang P."/>
            <person name="Huang Z."/>
            <person name="Berger S.L."/>
            <person name="Reinberg D."/>
            <person name="Wang J."/>
            <person name="Liebig J."/>
        </authorList>
    </citation>
    <scope>NUCLEOTIDE SEQUENCE [LARGE SCALE GENOMIC DNA]</scope>
    <source>
        <strain evidence="1 2">R22 G/1</strain>
    </source>
</reference>
<dbReference type="EMBL" id="GL447236">
    <property type="protein sequence ID" value="EFN86776.1"/>
    <property type="molecule type" value="Genomic_DNA"/>
</dbReference>